<dbReference type="PROSITE" id="PS51257">
    <property type="entry name" value="PROKAR_LIPOPROTEIN"/>
    <property type="match status" value="1"/>
</dbReference>
<dbReference type="Proteomes" id="UP001209276">
    <property type="component" value="Unassembled WGS sequence"/>
</dbReference>
<feature type="chain" id="PRO_5045132105" description="Phage lipoprotein" evidence="2">
    <location>
        <begin position="21"/>
        <end position="233"/>
    </location>
</feature>
<protein>
    <recommendedName>
        <fullName evidence="5">Phage lipoprotein</fullName>
    </recommendedName>
</protein>
<name>A0ABT4G160_PANTH</name>
<accession>A0ABT4G160</accession>
<reference evidence="3 4" key="1">
    <citation type="submission" date="2022-05" db="EMBL/GenBank/DDBJ databases">
        <title>Genome Sequencing of Bee-Associated Microbes.</title>
        <authorList>
            <person name="Dunlap C."/>
        </authorList>
    </citation>
    <scope>NUCLEOTIDE SEQUENCE [LARGE SCALE GENOMIC DNA]</scope>
    <source>
        <strain evidence="3 4">NRRL B-14613</strain>
    </source>
</reference>
<sequence>MRKKSAAISMATLLLGMTVAGCSGGDSATAELEKKITALEKENAELKATLGNTDASKADGEKKENAGNDSTGKAEEKSGQDSAPADKAKVIEAKKPLEIADFAELTIQGAKFANKITPPNPDSFYSYYEVKDASNTYFDTVIKVKSLLTEGKSADDFVSVKVIYDNKYEYNAFSTIEEKGGADFTYTNITSIEPLKTGTLHFIAEVPAEVAKDKKPIQVIISSNGEDYTYTYR</sequence>
<evidence type="ECO:0008006" key="5">
    <source>
        <dbReference type="Google" id="ProtNLM"/>
    </source>
</evidence>
<evidence type="ECO:0000313" key="4">
    <source>
        <dbReference type="Proteomes" id="UP001209276"/>
    </source>
</evidence>
<dbReference type="EMBL" id="JAMDMM010000044">
    <property type="protein sequence ID" value="MCY9609795.1"/>
    <property type="molecule type" value="Genomic_DNA"/>
</dbReference>
<keyword evidence="2" id="KW-0732">Signal</keyword>
<dbReference type="GeneID" id="76998633"/>
<feature type="compositionally biased region" description="Basic and acidic residues" evidence="1">
    <location>
        <begin position="56"/>
        <end position="87"/>
    </location>
</feature>
<feature type="region of interest" description="Disordered" evidence="1">
    <location>
        <begin position="47"/>
        <end position="87"/>
    </location>
</feature>
<comment type="caution">
    <text evidence="3">The sequence shown here is derived from an EMBL/GenBank/DDBJ whole genome shotgun (WGS) entry which is preliminary data.</text>
</comment>
<proteinExistence type="predicted"/>
<feature type="signal peptide" evidence="2">
    <location>
        <begin position="1"/>
        <end position="20"/>
    </location>
</feature>
<evidence type="ECO:0000313" key="3">
    <source>
        <dbReference type="EMBL" id="MCY9609795.1"/>
    </source>
</evidence>
<evidence type="ECO:0000256" key="2">
    <source>
        <dbReference type="SAM" id="SignalP"/>
    </source>
</evidence>
<keyword evidence="4" id="KW-1185">Reference proteome</keyword>
<gene>
    <name evidence="3" type="ORF">M5W83_21820</name>
</gene>
<evidence type="ECO:0000256" key="1">
    <source>
        <dbReference type="SAM" id="MobiDB-lite"/>
    </source>
</evidence>
<organism evidence="3 4">
    <name type="scientific">Paenibacillus thiaminolyticus</name>
    <name type="common">Bacillus thiaminolyticus</name>
    <dbReference type="NCBI Taxonomy" id="49283"/>
    <lineage>
        <taxon>Bacteria</taxon>
        <taxon>Bacillati</taxon>
        <taxon>Bacillota</taxon>
        <taxon>Bacilli</taxon>
        <taxon>Bacillales</taxon>
        <taxon>Paenibacillaceae</taxon>
        <taxon>Paenibacillus</taxon>
    </lineage>
</organism>
<dbReference type="RefSeq" id="WP_244194024.1">
    <property type="nucleotide sequence ID" value="NZ_CABMNB010000008.1"/>
</dbReference>